<organism evidence="1">
    <name type="scientific">Nakamurella sp. A5-74</name>
    <dbReference type="NCBI Taxonomy" id="3158264"/>
    <lineage>
        <taxon>Bacteria</taxon>
        <taxon>Bacillati</taxon>
        <taxon>Actinomycetota</taxon>
        <taxon>Actinomycetes</taxon>
        <taxon>Nakamurellales</taxon>
        <taxon>Nakamurellaceae</taxon>
        <taxon>Nakamurella</taxon>
    </lineage>
</organism>
<gene>
    <name evidence="1" type="ORF">ABLG96_16290</name>
</gene>
<protein>
    <submittedName>
        <fullName evidence="1">Uncharacterized protein</fullName>
    </submittedName>
</protein>
<dbReference type="EMBL" id="CP159218">
    <property type="protein sequence ID" value="XCG62766.1"/>
    <property type="molecule type" value="Genomic_DNA"/>
</dbReference>
<dbReference type="AlphaFoldDB" id="A0AAU8DLV2"/>
<evidence type="ECO:0000313" key="1">
    <source>
        <dbReference type="EMBL" id="XCG62766.1"/>
    </source>
</evidence>
<proteinExistence type="predicted"/>
<name>A0AAU8DLV2_9ACTN</name>
<sequence length="69" mass="7103">MTTLIAAAAIVFFIAVLVSLSRSGSAAVIGGAPFGTDRVSLFATDEQIRDTDSSRARADLAAASSRTTR</sequence>
<dbReference type="RefSeq" id="WP_353648381.1">
    <property type="nucleotide sequence ID" value="NZ_CP159218.1"/>
</dbReference>
<reference evidence="1" key="1">
    <citation type="submission" date="2024-05" db="EMBL/GenBank/DDBJ databases">
        <authorList>
            <person name="Cai S.Y."/>
            <person name="Jin L.M."/>
            <person name="Li H.R."/>
        </authorList>
    </citation>
    <scope>NUCLEOTIDE SEQUENCE</scope>
    <source>
        <strain evidence="1">A5-74</strain>
    </source>
</reference>
<accession>A0AAU8DLV2</accession>